<proteinExistence type="predicted"/>
<dbReference type="EMBL" id="BMAV01008582">
    <property type="protein sequence ID" value="GFY52266.1"/>
    <property type="molecule type" value="Genomic_DNA"/>
</dbReference>
<reference evidence="1" key="1">
    <citation type="submission" date="2020-08" db="EMBL/GenBank/DDBJ databases">
        <title>Multicomponent nature underlies the extraordinary mechanical properties of spider dragline silk.</title>
        <authorList>
            <person name="Kono N."/>
            <person name="Nakamura H."/>
            <person name="Mori M."/>
            <person name="Yoshida Y."/>
            <person name="Ohtoshi R."/>
            <person name="Malay A.D."/>
            <person name="Moran D.A.P."/>
            <person name="Tomita M."/>
            <person name="Numata K."/>
            <person name="Arakawa K."/>
        </authorList>
    </citation>
    <scope>NUCLEOTIDE SEQUENCE</scope>
</reference>
<dbReference type="Proteomes" id="UP000886998">
    <property type="component" value="Unassembled WGS sequence"/>
</dbReference>
<keyword evidence="2" id="KW-1185">Reference proteome</keyword>
<evidence type="ECO:0000313" key="2">
    <source>
        <dbReference type="Proteomes" id="UP000886998"/>
    </source>
</evidence>
<protein>
    <submittedName>
        <fullName evidence="1">Uncharacterized protein</fullName>
    </submittedName>
</protein>
<comment type="caution">
    <text evidence="1">The sequence shown here is derived from an EMBL/GenBank/DDBJ whole genome shotgun (WGS) entry which is preliminary data.</text>
</comment>
<gene>
    <name evidence="1" type="ORF">TNIN_102411</name>
</gene>
<dbReference type="AlphaFoldDB" id="A0A8X6XFT7"/>
<sequence length="83" mass="9642">MESLLSETHPTFANGDICKSLELKQESISEPVDQRTSSYSVINLWYCIIDETQNIINNNIKKNWALETEPCPVWPQPERDLLY</sequence>
<organism evidence="1 2">
    <name type="scientific">Trichonephila inaurata madagascariensis</name>
    <dbReference type="NCBI Taxonomy" id="2747483"/>
    <lineage>
        <taxon>Eukaryota</taxon>
        <taxon>Metazoa</taxon>
        <taxon>Ecdysozoa</taxon>
        <taxon>Arthropoda</taxon>
        <taxon>Chelicerata</taxon>
        <taxon>Arachnida</taxon>
        <taxon>Araneae</taxon>
        <taxon>Araneomorphae</taxon>
        <taxon>Entelegynae</taxon>
        <taxon>Araneoidea</taxon>
        <taxon>Nephilidae</taxon>
        <taxon>Trichonephila</taxon>
        <taxon>Trichonephila inaurata</taxon>
    </lineage>
</organism>
<evidence type="ECO:0000313" key="1">
    <source>
        <dbReference type="EMBL" id="GFY52266.1"/>
    </source>
</evidence>
<accession>A0A8X6XFT7</accession>
<name>A0A8X6XFT7_9ARAC</name>